<proteinExistence type="predicted"/>
<dbReference type="AlphaFoldDB" id="A0A1L7I9E5"/>
<dbReference type="OrthoDB" id="3422146at2"/>
<dbReference type="EMBL" id="CP016359">
    <property type="protein sequence ID" value="APU69725.1"/>
    <property type="molecule type" value="Genomic_DNA"/>
</dbReference>
<dbReference type="RefSeq" id="WP_083645355.1">
    <property type="nucleotide sequence ID" value="NZ_AMRU01000005.1"/>
</dbReference>
<dbReference type="Pfam" id="PF07885">
    <property type="entry name" value="Ion_trans_2"/>
    <property type="match status" value="1"/>
</dbReference>
<gene>
    <name evidence="1" type="ORF">GRFL_3001</name>
</gene>
<dbReference type="SUPFAM" id="SSF81324">
    <property type="entry name" value="Voltage-gated potassium channels"/>
    <property type="match status" value="1"/>
</dbReference>
<dbReference type="KEGG" id="gfl:GRFL_3001"/>
<evidence type="ECO:0000313" key="2">
    <source>
        <dbReference type="Proteomes" id="UP000186230"/>
    </source>
</evidence>
<sequence length="335" mass="38174">MEIYLIIGIILYVAIVLDILQTTLSMQGGGWLTSRFSHFFWKFLLLISGRNGNSKLLAHAGYFLLISIVLIWVFFLWASMVFILYSSPGSIIDSTTKIPAGFWQITYYSGFTVSTLGMGDYVASTDLWRVLTTIYSFTGLILLTMSVTYFIPVLSAVIDQRKLGISLSTLGSSPEEIVMSAWNGENFDRLTGKIDEISDSIIKYSQQHRAYPVIHYFHNNKGKNAIILQLARLYEALLIISDQIKEEFRPDSKDIKPLIVAYDNYFEVIAEVTHMRLLPSGPPASTTHRLLEKELILENFDTDGFSAKVSKNRLFFKTLVRQEGWNWEHVDTKYS</sequence>
<evidence type="ECO:0000313" key="1">
    <source>
        <dbReference type="EMBL" id="APU69725.1"/>
    </source>
</evidence>
<dbReference type="STRING" id="1229726.GRFL_3001"/>
<dbReference type="Proteomes" id="UP000186230">
    <property type="component" value="Chromosome"/>
</dbReference>
<protein>
    <submittedName>
        <fullName evidence="1">Uncharacterized protein</fullName>
    </submittedName>
</protein>
<reference evidence="1 2" key="1">
    <citation type="submission" date="2016-07" db="EMBL/GenBank/DDBJ databases">
        <title>Multi-omics approach to identify versatile polysaccharide utilization systems of a marine flavobacterium Gramella flava.</title>
        <authorList>
            <person name="Tang K."/>
        </authorList>
    </citation>
    <scope>NUCLEOTIDE SEQUENCE [LARGE SCALE GENOMIC DNA]</scope>
    <source>
        <strain evidence="1 2">JLT2011</strain>
    </source>
</reference>
<accession>A0A1L7I9E5</accession>
<organism evidence="1 2">
    <name type="scientific">Christiangramia flava JLT2011</name>
    <dbReference type="NCBI Taxonomy" id="1229726"/>
    <lineage>
        <taxon>Bacteria</taxon>
        <taxon>Pseudomonadati</taxon>
        <taxon>Bacteroidota</taxon>
        <taxon>Flavobacteriia</taxon>
        <taxon>Flavobacteriales</taxon>
        <taxon>Flavobacteriaceae</taxon>
        <taxon>Christiangramia</taxon>
    </lineage>
</organism>
<name>A0A1L7I9E5_9FLAO</name>
<dbReference type="Gene3D" id="1.10.287.70">
    <property type="match status" value="1"/>
</dbReference>
<keyword evidence="2" id="KW-1185">Reference proteome</keyword>
<dbReference type="InterPro" id="IPR013099">
    <property type="entry name" value="K_chnl_dom"/>
</dbReference>